<comment type="similarity">
    <text evidence="4">Belongs to the inner dynein arm light chain family.</text>
</comment>
<dbReference type="Proteomes" id="UP000267096">
    <property type="component" value="Unassembled WGS sequence"/>
</dbReference>
<gene>
    <name evidence="7" type="ORF">ASIM_LOCUS905</name>
</gene>
<dbReference type="GO" id="GO:0005930">
    <property type="term" value="C:axoneme"/>
    <property type="evidence" value="ECO:0007669"/>
    <property type="project" value="TreeGrafter"/>
</dbReference>
<feature type="compositionally biased region" description="Basic and acidic residues" evidence="6">
    <location>
        <begin position="13"/>
        <end position="23"/>
    </location>
</feature>
<dbReference type="PANTHER" id="PTHR13183:SF0">
    <property type="entry name" value="AXONEMAL DYNEIN LIGHT INTERMEDIATE POLYPEPTIDE 1"/>
    <property type="match status" value="1"/>
</dbReference>
<evidence type="ECO:0000256" key="1">
    <source>
        <dbReference type="ARBA" id="ARBA00023017"/>
    </source>
</evidence>
<evidence type="ECO:0000313" key="7">
    <source>
        <dbReference type="EMBL" id="VDK18212.1"/>
    </source>
</evidence>
<dbReference type="PANTHER" id="PTHR13183">
    <property type="entry name" value="AXONEMAL INNER ARM DYNEIN LIGHT CHAIN 28"/>
    <property type="match status" value="1"/>
</dbReference>
<reference evidence="9" key="1">
    <citation type="submission" date="2017-02" db="UniProtKB">
        <authorList>
            <consortium name="WormBaseParasite"/>
        </authorList>
    </citation>
    <scope>IDENTIFICATION</scope>
</reference>
<evidence type="ECO:0000313" key="9">
    <source>
        <dbReference type="WBParaSite" id="ASIM_0000101001-mRNA-1"/>
    </source>
</evidence>
<keyword evidence="2 5" id="KW-0175">Coiled coil</keyword>
<dbReference type="Pfam" id="PF10211">
    <property type="entry name" value="Ax_dynein_light"/>
    <property type="match status" value="1"/>
</dbReference>
<name>A0A0M3J0H2_ANISI</name>
<dbReference type="AlphaFoldDB" id="A0A0M3J0H2"/>
<accession>A0A0M3J0H2</accession>
<evidence type="ECO:0000256" key="6">
    <source>
        <dbReference type="SAM" id="MobiDB-lite"/>
    </source>
</evidence>
<evidence type="ECO:0000256" key="3">
    <source>
        <dbReference type="ARBA" id="ARBA00023175"/>
    </source>
</evidence>
<evidence type="ECO:0000256" key="2">
    <source>
        <dbReference type="ARBA" id="ARBA00023054"/>
    </source>
</evidence>
<organism evidence="9">
    <name type="scientific">Anisakis simplex</name>
    <name type="common">Herring worm</name>
    <dbReference type="NCBI Taxonomy" id="6269"/>
    <lineage>
        <taxon>Eukaryota</taxon>
        <taxon>Metazoa</taxon>
        <taxon>Ecdysozoa</taxon>
        <taxon>Nematoda</taxon>
        <taxon>Chromadorea</taxon>
        <taxon>Rhabditida</taxon>
        <taxon>Spirurina</taxon>
        <taxon>Ascaridomorpha</taxon>
        <taxon>Ascaridoidea</taxon>
        <taxon>Anisakidae</taxon>
        <taxon>Anisakis</taxon>
        <taxon>Anisakis simplex complex</taxon>
    </lineage>
</organism>
<feature type="compositionally biased region" description="Acidic residues" evidence="6">
    <location>
        <begin position="24"/>
        <end position="34"/>
    </location>
</feature>
<dbReference type="GO" id="GO:0030286">
    <property type="term" value="C:dynein complex"/>
    <property type="evidence" value="ECO:0007669"/>
    <property type="project" value="UniProtKB-KW"/>
</dbReference>
<evidence type="ECO:0000313" key="8">
    <source>
        <dbReference type="Proteomes" id="UP000267096"/>
    </source>
</evidence>
<dbReference type="EMBL" id="UYRR01000784">
    <property type="protein sequence ID" value="VDK18212.1"/>
    <property type="molecule type" value="Genomic_DNA"/>
</dbReference>
<keyword evidence="3" id="KW-0505">Motor protein</keyword>
<evidence type="ECO:0000256" key="5">
    <source>
        <dbReference type="SAM" id="Coils"/>
    </source>
</evidence>
<keyword evidence="1" id="KW-0243">Dynein</keyword>
<keyword evidence="8" id="KW-1185">Reference proteome</keyword>
<dbReference type="WBParaSite" id="ASIM_0000101001-mRNA-1">
    <property type="protein sequence ID" value="ASIM_0000101001-mRNA-1"/>
    <property type="gene ID" value="ASIM_0000101001"/>
</dbReference>
<reference evidence="7 8" key="2">
    <citation type="submission" date="2018-11" db="EMBL/GenBank/DDBJ databases">
        <authorList>
            <consortium name="Pathogen Informatics"/>
        </authorList>
    </citation>
    <scope>NUCLEOTIDE SEQUENCE [LARGE SCALE GENOMIC DNA]</scope>
</reference>
<evidence type="ECO:0000256" key="4">
    <source>
        <dbReference type="ARBA" id="ARBA00038114"/>
    </source>
</evidence>
<proteinExistence type="inferred from homology"/>
<dbReference type="GO" id="GO:0045504">
    <property type="term" value="F:dynein heavy chain binding"/>
    <property type="evidence" value="ECO:0007669"/>
    <property type="project" value="TreeGrafter"/>
</dbReference>
<sequence>MNKHMEEEDLYEEMLKRSQREEVAGDDETNEQIDIETIASDNTSSPIDPEKQLQKILDCILPPRVYKSEGKIWRERTSTVPVTRHDLLEIQERFEAELLSRKAKPFGICPIRRDVYDQLFDELIRQVTVNCAERGLMLLRIRDELRLTLFSYEHVLQSAIAYGIRKAIENETQQKTAVLERDQLREKNKQLLEKITELEANIQNERRLHEDELQLMEERMTDENGRLKEANKALKVIYSLPSLACEN</sequence>
<protein>
    <submittedName>
        <fullName evidence="9">Axonemal dynein light intermediate polypeptide 1 (inferred by orthology to a human protein)</fullName>
    </submittedName>
</protein>
<dbReference type="OrthoDB" id="273640at2759"/>
<dbReference type="InterPro" id="IPR019347">
    <property type="entry name" value="Axonemal_dynein_light_chain"/>
</dbReference>
<feature type="region of interest" description="Disordered" evidence="6">
    <location>
        <begin position="1"/>
        <end position="48"/>
    </location>
</feature>
<dbReference type="GO" id="GO:0097546">
    <property type="term" value="C:ciliary base"/>
    <property type="evidence" value="ECO:0007669"/>
    <property type="project" value="TreeGrafter"/>
</dbReference>
<feature type="coiled-coil region" evidence="5">
    <location>
        <begin position="174"/>
        <end position="233"/>
    </location>
</feature>